<comment type="similarity">
    <text evidence="1">Belongs to the NAD(P)-dependent epimerase/dehydratase family.</text>
</comment>
<dbReference type="PANTHER" id="PTHR43000">
    <property type="entry name" value="DTDP-D-GLUCOSE 4,6-DEHYDRATASE-RELATED"/>
    <property type="match status" value="1"/>
</dbReference>
<name>A0A832UZC0_9ARCH</name>
<dbReference type="PRINTS" id="PR01713">
    <property type="entry name" value="NUCEPIMERASE"/>
</dbReference>
<feature type="coiled-coil region" evidence="2">
    <location>
        <begin position="246"/>
        <end position="283"/>
    </location>
</feature>
<evidence type="ECO:0000313" key="5">
    <source>
        <dbReference type="Proteomes" id="UP000604391"/>
    </source>
</evidence>
<dbReference type="AlphaFoldDB" id="A0A832UZC0"/>
<proteinExistence type="inferred from homology"/>
<keyword evidence="5" id="KW-1185">Reference proteome</keyword>
<dbReference type="Proteomes" id="UP000604391">
    <property type="component" value="Unassembled WGS sequence"/>
</dbReference>
<dbReference type="Gene3D" id="3.90.25.10">
    <property type="entry name" value="UDP-galactose 4-epimerase, domain 1"/>
    <property type="match status" value="1"/>
</dbReference>
<reference evidence="4 5" key="1">
    <citation type="journal article" name="Nat. Commun.">
        <title>Undinarchaeota illuminate DPANN phylogeny and the impact of gene transfer on archaeal evolution.</title>
        <authorList>
            <person name="Dombrowski N."/>
            <person name="Williams T.A."/>
            <person name="Sun J."/>
            <person name="Woodcroft B.J."/>
            <person name="Lee J.H."/>
            <person name="Minh B.Q."/>
            <person name="Rinke C."/>
            <person name="Spang A."/>
        </authorList>
    </citation>
    <scope>NUCLEOTIDE SEQUENCE [LARGE SCALE GENOMIC DNA]</scope>
    <source>
        <strain evidence="4">MAG_bin17</strain>
    </source>
</reference>
<dbReference type="EMBL" id="DVAD01000007">
    <property type="protein sequence ID" value="HIJ99472.1"/>
    <property type="molecule type" value="Genomic_DNA"/>
</dbReference>
<evidence type="ECO:0000259" key="3">
    <source>
        <dbReference type="Pfam" id="PF01370"/>
    </source>
</evidence>
<protein>
    <submittedName>
        <fullName evidence="4">GDP-mannose 4,6-dehydratase</fullName>
    </submittedName>
</protein>
<accession>A0A832UZC0</accession>
<sequence>MAKAIVTGAAGFIGSTLSDTLLEQGKDVIGIDCFTDYYERSTKEKNLESSKTCENFSFLELDLAEADLSDAFSGVDVVYHLAAQPGVRYSWENFDVYLKNNIKATQRVLEAAKESGSRVIFSSSSSVYGDAELPLTEDTKARPVSPYGASKLACEHLCRIYSESFKVPTVSLRYFTVYGPRQRPDMAINIFTHKILAGEPIKIYGSGEQTRDFTYVQDIVDGTIAAGESSLSNDILNIGGGSQIMLNDLVSKIEKALGKEAKIEKEESQRGDMKHTKASLEKAKKDLGYEPKISIDEGIKRYTDWVVSNG</sequence>
<dbReference type="SUPFAM" id="SSF51735">
    <property type="entry name" value="NAD(P)-binding Rossmann-fold domains"/>
    <property type="match status" value="1"/>
</dbReference>
<feature type="domain" description="NAD-dependent epimerase/dehydratase" evidence="3">
    <location>
        <begin position="5"/>
        <end position="239"/>
    </location>
</feature>
<dbReference type="InterPro" id="IPR036291">
    <property type="entry name" value="NAD(P)-bd_dom_sf"/>
</dbReference>
<gene>
    <name evidence="4" type="ORF">H1011_01450</name>
</gene>
<comment type="caution">
    <text evidence="4">The sequence shown here is derived from an EMBL/GenBank/DDBJ whole genome shotgun (WGS) entry which is preliminary data.</text>
</comment>
<dbReference type="Gene3D" id="3.40.50.720">
    <property type="entry name" value="NAD(P)-binding Rossmann-like Domain"/>
    <property type="match status" value="1"/>
</dbReference>
<keyword evidence="2" id="KW-0175">Coiled coil</keyword>
<organism evidence="4 5">
    <name type="scientific">Candidatus Undinarchaeum marinum</name>
    <dbReference type="NCBI Taxonomy" id="2756141"/>
    <lineage>
        <taxon>Archaea</taxon>
        <taxon>Candidatus Undinarchaeota</taxon>
        <taxon>Candidatus Undinarchaeia</taxon>
        <taxon>Candidatus Undinarchaeales</taxon>
        <taxon>Candidatus Undinarchaeaceae</taxon>
        <taxon>Candidatus Undinarchaeum</taxon>
    </lineage>
</organism>
<dbReference type="Pfam" id="PF01370">
    <property type="entry name" value="Epimerase"/>
    <property type="match status" value="1"/>
</dbReference>
<evidence type="ECO:0000256" key="1">
    <source>
        <dbReference type="ARBA" id="ARBA00007637"/>
    </source>
</evidence>
<evidence type="ECO:0000313" key="4">
    <source>
        <dbReference type="EMBL" id="HIJ99472.1"/>
    </source>
</evidence>
<dbReference type="InterPro" id="IPR001509">
    <property type="entry name" value="Epimerase_deHydtase"/>
</dbReference>
<evidence type="ECO:0000256" key="2">
    <source>
        <dbReference type="SAM" id="Coils"/>
    </source>
</evidence>